<dbReference type="EMBL" id="HBUE01046220">
    <property type="protein sequence ID" value="CAG6462777.1"/>
    <property type="molecule type" value="Transcribed_RNA"/>
</dbReference>
<accession>A0A8D8F818</accession>
<name>A0A8D8F818_CULPI</name>
<proteinExistence type="predicted"/>
<dbReference type="AlphaFoldDB" id="A0A8D8F818"/>
<sequence length="106" mass="12116">MLYVTFIPIKSKLSLATIRSYLLVGTFTTSSCTRPGSFPSCSFIVFSPIKLISISKHDWIQLCSPLNRTFFVNPKMSAKNWFKNIFGFGFFSHISDKFAKLKQSFK</sequence>
<organism evidence="1">
    <name type="scientific">Culex pipiens</name>
    <name type="common">House mosquito</name>
    <dbReference type="NCBI Taxonomy" id="7175"/>
    <lineage>
        <taxon>Eukaryota</taxon>
        <taxon>Metazoa</taxon>
        <taxon>Ecdysozoa</taxon>
        <taxon>Arthropoda</taxon>
        <taxon>Hexapoda</taxon>
        <taxon>Insecta</taxon>
        <taxon>Pterygota</taxon>
        <taxon>Neoptera</taxon>
        <taxon>Endopterygota</taxon>
        <taxon>Diptera</taxon>
        <taxon>Nematocera</taxon>
        <taxon>Culicoidea</taxon>
        <taxon>Culicidae</taxon>
        <taxon>Culicinae</taxon>
        <taxon>Culicini</taxon>
        <taxon>Culex</taxon>
        <taxon>Culex</taxon>
    </lineage>
</organism>
<evidence type="ECO:0000313" key="1">
    <source>
        <dbReference type="EMBL" id="CAG6462777.1"/>
    </source>
</evidence>
<reference evidence="1" key="1">
    <citation type="submission" date="2021-05" db="EMBL/GenBank/DDBJ databases">
        <authorList>
            <person name="Alioto T."/>
            <person name="Alioto T."/>
            <person name="Gomez Garrido J."/>
        </authorList>
    </citation>
    <scope>NUCLEOTIDE SEQUENCE</scope>
</reference>
<protein>
    <submittedName>
        <fullName evidence="1">(northern house mosquito) hypothetical protein</fullName>
    </submittedName>
</protein>